<feature type="region of interest" description="Disordered" evidence="1">
    <location>
        <begin position="134"/>
        <end position="172"/>
    </location>
</feature>
<feature type="compositionally biased region" description="Low complexity" evidence="1">
    <location>
        <begin position="312"/>
        <end position="325"/>
    </location>
</feature>
<feature type="compositionally biased region" description="Low complexity" evidence="1">
    <location>
        <begin position="81"/>
        <end position="91"/>
    </location>
</feature>
<feature type="compositionally biased region" description="Pro residues" evidence="1">
    <location>
        <begin position="244"/>
        <end position="255"/>
    </location>
</feature>
<dbReference type="EMBL" id="JR052338">
    <property type="protein sequence ID" value="AEY61676.1"/>
    <property type="molecule type" value="mRNA"/>
</dbReference>
<feature type="region of interest" description="Disordered" evidence="1">
    <location>
        <begin position="1"/>
        <end position="95"/>
    </location>
</feature>
<proteinExistence type="evidence at transcript level"/>
<feature type="compositionally biased region" description="Low complexity" evidence="1">
    <location>
        <begin position="161"/>
        <end position="172"/>
    </location>
</feature>
<feature type="compositionally biased region" description="Acidic residues" evidence="1">
    <location>
        <begin position="57"/>
        <end position="66"/>
    </location>
</feature>
<feature type="compositionally biased region" description="Low complexity" evidence="1">
    <location>
        <begin position="256"/>
        <end position="305"/>
    </location>
</feature>
<accession>V9IM97</accession>
<feature type="region of interest" description="Disordered" evidence="1">
    <location>
        <begin position="340"/>
        <end position="406"/>
    </location>
</feature>
<feature type="compositionally biased region" description="Basic residues" evidence="1">
    <location>
        <begin position="1"/>
        <end position="11"/>
    </location>
</feature>
<feature type="compositionally biased region" description="Polar residues" evidence="1">
    <location>
        <begin position="33"/>
        <end position="45"/>
    </location>
</feature>
<dbReference type="AlphaFoldDB" id="V9IM97"/>
<organism evidence="2">
    <name type="scientific">Apis cerana</name>
    <name type="common">Indian honeybee</name>
    <dbReference type="NCBI Taxonomy" id="7461"/>
    <lineage>
        <taxon>Eukaryota</taxon>
        <taxon>Metazoa</taxon>
        <taxon>Ecdysozoa</taxon>
        <taxon>Arthropoda</taxon>
        <taxon>Hexapoda</taxon>
        <taxon>Insecta</taxon>
        <taxon>Pterygota</taxon>
        <taxon>Neoptera</taxon>
        <taxon>Endopterygota</taxon>
        <taxon>Hymenoptera</taxon>
        <taxon>Apocrita</taxon>
        <taxon>Aculeata</taxon>
        <taxon>Apoidea</taxon>
        <taxon>Anthophila</taxon>
        <taxon>Apidae</taxon>
        <taxon>Apis</taxon>
    </lineage>
</organism>
<feature type="compositionally biased region" description="Basic residues" evidence="1">
    <location>
        <begin position="358"/>
        <end position="369"/>
    </location>
</feature>
<evidence type="ECO:0000313" key="2">
    <source>
        <dbReference type="EMBL" id="AEY61676.1"/>
    </source>
</evidence>
<evidence type="ECO:0000256" key="1">
    <source>
        <dbReference type="SAM" id="MobiDB-lite"/>
    </source>
</evidence>
<name>V9IM97_APICE</name>
<reference evidence="2" key="1">
    <citation type="submission" date="2011-11" db="EMBL/GenBank/DDBJ databases">
        <title>Decoding the brain transcriptome of the Eastern honeybee (Apis cerana) based on pyrosequencing.</title>
        <authorList>
            <person name="Sun L."/>
            <person name="Zheng H."/>
            <person name="Wang Y."/>
            <person name="Xie X."/>
            <person name="Zhu Y."/>
            <person name="Gu W."/>
            <person name="Wang S."/>
        </authorList>
    </citation>
    <scope>NUCLEOTIDE SEQUENCE</scope>
    <source>
        <tissue evidence="2">Brain</tissue>
    </source>
</reference>
<feature type="compositionally biased region" description="Low complexity" evidence="1">
    <location>
        <begin position="370"/>
        <end position="380"/>
    </location>
</feature>
<gene>
    <name evidence="2" type="ORF">ACCB13559</name>
</gene>
<protein>
    <submittedName>
        <fullName evidence="2">Uncharacterized protein</fullName>
    </submittedName>
</protein>
<sequence>MPRCLMAKKWKAYPWPDRVDDPQEEEESDPSSILQESHGMQQTAASLEKRQHRHEPVEDEEIDVVGDTDSRQVDHQQTCWGPHSPTAGATAPSPPPLNASGALYYHGYTHESWINHEEPPKYATLRSAAELARPVVPSPPPPQELAAVVTGSSLHQPHPAPTTTPSATSLSLPPRKSLSMCFTSTGTALSLPPKKKDIYRPYSLQPTSEIRTSAEEDLSAAQAILDLSASPAAPTHSVFIHTLSPPPPPPPPPQTAPANGQLQAAQLQPPTAQPIPVSVLVPVPSSQTNQLRQQEQTPQPQSPATAETNANSCTGGRDGTSSSGSKTVAYTYEAFFVSDGRSKRRSANTNGAAVPGTRRQRSRTGRSSRARSAASNTRPPRTCPGTSRRTEASIPNRRRSASTAARRTSACRRWPCTCSLISWPTAAASAARCSPGLGCCKAT</sequence>
<feature type="region of interest" description="Disordered" evidence="1">
    <location>
        <begin position="238"/>
        <end position="325"/>
    </location>
</feature>